<feature type="domain" description="MgtC/SapB/SrpB/YhiD N-terminal" evidence="8">
    <location>
        <begin position="37"/>
        <end position="160"/>
    </location>
</feature>
<accession>A0ABU7WBZ1</accession>
<proteinExistence type="inferred from homology"/>
<name>A0ABU7WBZ1_9GAMM</name>
<feature type="transmembrane region" description="Helical" evidence="7">
    <location>
        <begin position="90"/>
        <end position="108"/>
    </location>
</feature>
<reference evidence="9 10" key="1">
    <citation type="submission" date="2024-01" db="EMBL/GenBank/DDBJ databases">
        <title>Novel species of the genus Luteimonas isolated from rivers.</title>
        <authorList>
            <person name="Lu H."/>
        </authorList>
    </citation>
    <scope>NUCLEOTIDE SEQUENCE [LARGE SCALE GENOMIC DNA]</scope>
    <source>
        <strain evidence="9 10">SMYT11W</strain>
    </source>
</reference>
<evidence type="ECO:0000256" key="5">
    <source>
        <dbReference type="ARBA" id="ARBA00022989"/>
    </source>
</evidence>
<dbReference type="Proteomes" id="UP001358324">
    <property type="component" value="Unassembled WGS sequence"/>
</dbReference>
<evidence type="ECO:0000256" key="7">
    <source>
        <dbReference type="RuleBase" id="RU365041"/>
    </source>
</evidence>
<evidence type="ECO:0000256" key="6">
    <source>
        <dbReference type="ARBA" id="ARBA00023136"/>
    </source>
</evidence>
<feature type="transmembrane region" description="Helical" evidence="7">
    <location>
        <begin position="115"/>
        <end position="133"/>
    </location>
</feature>
<evidence type="ECO:0000259" key="8">
    <source>
        <dbReference type="Pfam" id="PF02308"/>
    </source>
</evidence>
<dbReference type="InterPro" id="IPR049177">
    <property type="entry name" value="MgtC_SapB_SrpB_YhiD_N"/>
</dbReference>
<organism evidence="9 10">
    <name type="scientific">Luteimonas flava</name>
    <dbReference type="NCBI Taxonomy" id="3115822"/>
    <lineage>
        <taxon>Bacteria</taxon>
        <taxon>Pseudomonadati</taxon>
        <taxon>Pseudomonadota</taxon>
        <taxon>Gammaproteobacteria</taxon>
        <taxon>Lysobacterales</taxon>
        <taxon>Lysobacteraceae</taxon>
        <taxon>Luteimonas</taxon>
    </lineage>
</organism>
<dbReference type="PANTHER" id="PTHR33778">
    <property type="entry name" value="PROTEIN MGTC"/>
    <property type="match status" value="1"/>
</dbReference>
<keyword evidence="6 7" id="KW-0472">Membrane</keyword>
<dbReference type="Pfam" id="PF02308">
    <property type="entry name" value="MgtC"/>
    <property type="match status" value="1"/>
</dbReference>
<evidence type="ECO:0000256" key="1">
    <source>
        <dbReference type="ARBA" id="ARBA00004651"/>
    </source>
</evidence>
<evidence type="ECO:0000256" key="3">
    <source>
        <dbReference type="ARBA" id="ARBA00022475"/>
    </source>
</evidence>
<dbReference type="PANTHER" id="PTHR33778:SF1">
    <property type="entry name" value="MAGNESIUM TRANSPORTER YHID-RELATED"/>
    <property type="match status" value="1"/>
</dbReference>
<sequence>MHGDAAVSVLDQIGAAVARELALPDVDTSTTIVVRVLVAAVLGGMVGWEREHKGRAAGLKTHILVSIGSALFVLAPLLSGIEGGDVTRVMQGIVSGIGFLGAGAILKLDKGERIEGLTTAAGVWMTAAIGMAAGMGQEMVALATTVMALLVVSALPKLQRPNPESPDRMHPDD</sequence>
<dbReference type="RefSeq" id="WP_332076470.1">
    <property type="nucleotide sequence ID" value="NZ_JAZHBM010000001.1"/>
</dbReference>
<feature type="transmembrane region" description="Helical" evidence="7">
    <location>
        <begin position="61"/>
        <end position="78"/>
    </location>
</feature>
<evidence type="ECO:0000256" key="4">
    <source>
        <dbReference type="ARBA" id="ARBA00022692"/>
    </source>
</evidence>
<dbReference type="PRINTS" id="PR01837">
    <property type="entry name" value="MGTCSAPBPROT"/>
</dbReference>
<comment type="caution">
    <text evidence="9">The sequence shown here is derived from an EMBL/GenBank/DDBJ whole genome shotgun (WGS) entry which is preliminary data.</text>
</comment>
<keyword evidence="3" id="KW-1003">Cell membrane</keyword>
<gene>
    <name evidence="9" type="ORF">V3391_00545</name>
</gene>
<keyword evidence="7" id="KW-0997">Cell inner membrane</keyword>
<evidence type="ECO:0000313" key="10">
    <source>
        <dbReference type="Proteomes" id="UP001358324"/>
    </source>
</evidence>
<feature type="transmembrane region" description="Helical" evidence="7">
    <location>
        <begin position="32"/>
        <end position="49"/>
    </location>
</feature>
<keyword evidence="5 7" id="KW-1133">Transmembrane helix</keyword>
<evidence type="ECO:0000313" key="9">
    <source>
        <dbReference type="EMBL" id="MEF3080706.1"/>
    </source>
</evidence>
<keyword evidence="10" id="KW-1185">Reference proteome</keyword>
<protein>
    <recommendedName>
        <fullName evidence="7">Protein MgtC</fullName>
    </recommendedName>
</protein>
<comment type="similarity">
    <text evidence="2 7">Belongs to the MgtC/SapB family.</text>
</comment>
<feature type="transmembrane region" description="Helical" evidence="7">
    <location>
        <begin position="139"/>
        <end position="158"/>
    </location>
</feature>
<dbReference type="EMBL" id="JAZHBM010000001">
    <property type="protein sequence ID" value="MEF3080706.1"/>
    <property type="molecule type" value="Genomic_DNA"/>
</dbReference>
<evidence type="ECO:0000256" key="2">
    <source>
        <dbReference type="ARBA" id="ARBA00009298"/>
    </source>
</evidence>
<comment type="subcellular location">
    <subcellularLocation>
        <location evidence="7">Cell inner membrane</location>
        <topology evidence="7">Multi-pass membrane protein</topology>
    </subcellularLocation>
    <subcellularLocation>
        <location evidence="1">Cell membrane</location>
        <topology evidence="1">Multi-pass membrane protein</topology>
    </subcellularLocation>
</comment>
<dbReference type="InterPro" id="IPR003416">
    <property type="entry name" value="MgtC/SapB/SrpB/YhiD_fam"/>
</dbReference>
<keyword evidence="4 7" id="KW-0812">Transmembrane</keyword>